<evidence type="ECO:0000256" key="4">
    <source>
        <dbReference type="ARBA" id="ARBA00022825"/>
    </source>
</evidence>
<sequence>MRNFLKTITTANQKTAQLDPTRLLIKLKEGVDTPGAFASLQATFLVEEEPERVSLQSGDAKNEREKKQERIKPQLNNSNNKIWVKTADGSELNEEQLSKIDEELGASAESVSPVYYIPGDTGFEVRFSPKSDVILVPDYEKSRGQQDAFLKSLGFEEIESKSRLLRKFRYFKLKDPGKFGFHELYEKLLGHSTVLGKVRFENVPMYKPITTTTPNDDLWGDQWNMLKIHAPDAWDHTTGSNAVVVCILDEGCDLSHPDLAFSEDGINLSTMMPTGEPTGDHGTACAGIAAATFNNSEGVAGVAGNCLIMPLAFSDWSDVECANGINYATTNGASVISMSFGVYDDWGWDYSIIDPEIQNAFNNNVVMCVATGNEDDAATNRYPGKHPLVIGCGASSTDDNRKKKTSPDGEDFWGANYGEDTYDGVVTGVSVVAPGVLIPTTDRQGGDGYDGGDYTMEFNGTSSATPHVAGLACLIRSVEPVLTGSQVRDVIELTAEKVGSIGYAANADFPNGTRNQEMGYGRINALHAVTKAGWEITPVQIELQFIDIPEGETQLRAIRIDVNSFHETRFELSVPPSAPFGLHNYSGPIILGKTTDYDTPRSVFIWVKYTGTNAGDTASGTAEVRCNTTNEVFLVTISANTVARPTCAMTLVLDQSGSMLWDSGVGSLTREEVLKYSAGIFVGYVRENNGLGLVTFDQDAHDLLHPLVGPFGPADDPFDPARSAAQTAFGSYAANPSGATAIGDGIERAHNNMTGVTGYEKKAIIVFTDGHETDSKYIADVEGLIDEQVFAVGLGTAGQLNPAALDSICNNTGGYLMLTDSLDDDDTFKIAKYFLQIQAGVNNEQIVVDPTGYVAPGQKVKIPFRVNDADISIDTIVMTVMNEILEFSIETPDGDIIDTSNLGTFPTVIRSDGQMLSYYRLTMPVTNAGSVEAHSGIWNIVLSVNKDNWKKYLEFLRRNDDRKSNSMYQAALAHGVKYTALVHAYSNLRMNCTKSQTGYEPGATLKLRAAITEYGFALDNTASVQAELKTPDGLMSDVVFSKTAAGIYEVAVPAAYAGVYTFRVKAKGKTSRNISYTREQVMTAAVWRGGNNPPPSHDNDPGHNPTQEAICRLLTCLNKTGGSEFKANLQKMGLDLGALAKCFCTPVKRSIRLRDVG</sequence>
<dbReference type="InterPro" id="IPR002035">
    <property type="entry name" value="VWF_A"/>
</dbReference>
<dbReference type="RefSeq" id="WP_215231652.1">
    <property type="nucleotide sequence ID" value="NZ_CAJRAU010000001.1"/>
</dbReference>
<dbReference type="InterPro" id="IPR022398">
    <property type="entry name" value="Peptidase_S8_His-AS"/>
</dbReference>
<dbReference type="SMART" id="SM00327">
    <property type="entry name" value="VWA"/>
    <property type="match status" value="1"/>
</dbReference>
<dbReference type="PROSITE" id="PS00137">
    <property type="entry name" value="SUBTILASE_HIS"/>
    <property type="match status" value="1"/>
</dbReference>
<keyword evidence="3 5" id="KW-0378">Hydrolase</keyword>
<feature type="active site" description="Charge relay system" evidence="5">
    <location>
        <position position="249"/>
    </location>
</feature>
<dbReference type="PROSITE" id="PS51892">
    <property type="entry name" value="SUBTILASE"/>
    <property type="match status" value="1"/>
</dbReference>
<feature type="compositionally biased region" description="Basic and acidic residues" evidence="6">
    <location>
        <begin position="60"/>
        <end position="70"/>
    </location>
</feature>
<feature type="region of interest" description="Disordered" evidence="6">
    <location>
        <begin position="51"/>
        <end position="70"/>
    </location>
</feature>
<dbReference type="InterPro" id="IPR015500">
    <property type="entry name" value="Peptidase_S8_subtilisin-rel"/>
</dbReference>
<feature type="domain" description="VWFA" evidence="7">
    <location>
        <begin position="648"/>
        <end position="837"/>
    </location>
</feature>
<evidence type="ECO:0000256" key="5">
    <source>
        <dbReference type="PROSITE-ProRule" id="PRU01240"/>
    </source>
</evidence>
<proteinExistence type="inferred from homology"/>
<evidence type="ECO:0000256" key="6">
    <source>
        <dbReference type="SAM" id="MobiDB-lite"/>
    </source>
</evidence>
<gene>
    <name evidence="8" type="ORF">DYBT9623_00203</name>
</gene>
<dbReference type="PROSITE" id="PS50234">
    <property type="entry name" value="VWFA"/>
    <property type="match status" value="1"/>
</dbReference>
<evidence type="ECO:0000313" key="8">
    <source>
        <dbReference type="EMBL" id="CAG5067482.1"/>
    </source>
</evidence>
<dbReference type="Pfam" id="PF13519">
    <property type="entry name" value="VWA_2"/>
    <property type="match status" value="1"/>
</dbReference>
<comment type="caution">
    <text evidence="8">The sequence shown here is derived from an EMBL/GenBank/DDBJ whole genome shotgun (WGS) entry which is preliminary data.</text>
</comment>
<dbReference type="InterPro" id="IPR050131">
    <property type="entry name" value="Peptidase_S8_subtilisin-like"/>
</dbReference>
<dbReference type="PANTHER" id="PTHR43806:SF11">
    <property type="entry name" value="CEREVISIN-RELATED"/>
    <property type="match status" value="1"/>
</dbReference>
<evidence type="ECO:0000256" key="1">
    <source>
        <dbReference type="ARBA" id="ARBA00011073"/>
    </source>
</evidence>
<dbReference type="Gene3D" id="3.40.50.410">
    <property type="entry name" value="von Willebrand factor, type A domain"/>
    <property type="match status" value="1"/>
</dbReference>
<reference evidence="8 9" key="1">
    <citation type="submission" date="2021-04" db="EMBL/GenBank/DDBJ databases">
        <authorList>
            <person name="Rodrigo-Torres L."/>
            <person name="Arahal R. D."/>
            <person name="Lucena T."/>
        </authorList>
    </citation>
    <scope>NUCLEOTIDE SEQUENCE [LARGE SCALE GENOMIC DNA]</scope>
    <source>
        <strain evidence="8 9">CECT 9623</strain>
    </source>
</reference>
<dbReference type="InterPro" id="IPR036852">
    <property type="entry name" value="Peptidase_S8/S53_dom_sf"/>
</dbReference>
<dbReference type="EMBL" id="CAJRAU010000001">
    <property type="protein sequence ID" value="CAG5067482.1"/>
    <property type="molecule type" value="Genomic_DNA"/>
</dbReference>
<feature type="active site" description="Charge relay system" evidence="5">
    <location>
        <position position="462"/>
    </location>
</feature>
<dbReference type="InterPro" id="IPR023828">
    <property type="entry name" value="Peptidase_S8_Ser-AS"/>
</dbReference>
<keyword evidence="4 5" id="KW-0720">Serine protease</keyword>
<organism evidence="8 9">
    <name type="scientific">Dyadobacter linearis</name>
    <dbReference type="NCBI Taxonomy" id="2823330"/>
    <lineage>
        <taxon>Bacteria</taxon>
        <taxon>Pseudomonadati</taxon>
        <taxon>Bacteroidota</taxon>
        <taxon>Cytophagia</taxon>
        <taxon>Cytophagales</taxon>
        <taxon>Spirosomataceae</taxon>
        <taxon>Dyadobacter</taxon>
    </lineage>
</organism>
<dbReference type="SUPFAM" id="SSF52743">
    <property type="entry name" value="Subtilisin-like"/>
    <property type="match status" value="1"/>
</dbReference>
<evidence type="ECO:0000259" key="7">
    <source>
        <dbReference type="PROSITE" id="PS50234"/>
    </source>
</evidence>
<protein>
    <recommendedName>
        <fullName evidence="7">VWFA domain-containing protein</fullName>
    </recommendedName>
</protein>
<comment type="similarity">
    <text evidence="1 5">Belongs to the peptidase S8 family.</text>
</comment>
<feature type="active site" description="Charge relay system" evidence="5">
    <location>
        <position position="281"/>
    </location>
</feature>
<keyword evidence="9" id="KW-1185">Reference proteome</keyword>
<dbReference type="CDD" id="cd00198">
    <property type="entry name" value="vWFA"/>
    <property type="match status" value="1"/>
</dbReference>
<dbReference type="InterPro" id="IPR000209">
    <property type="entry name" value="Peptidase_S8/S53_dom"/>
</dbReference>
<name>A0ABM8UJ06_9BACT</name>
<dbReference type="SUPFAM" id="SSF53300">
    <property type="entry name" value="vWA-like"/>
    <property type="match status" value="1"/>
</dbReference>
<dbReference type="Proteomes" id="UP000679725">
    <property type="component" value="Unassembled WGS sequence"/>
</dbReference>
<dbReference type="Gene3D" id="3.40.50.200">
    <property type="entry name" value="Peptidase S8/S53 domain"/>
    <property type="match status" value="1"/>
</dbReference>
<dbReference type="PANTHER" id="PTHR43806">
    <property type="entry name" value="PEPTIDASE S8"/>
    <property type="match status" value="1"/>
</dbReference>
<evidence type="ECO:0000256" key="2">
    <source>
        <dbReference type="ARBA" id="ARBA00022670"/>
    </source>
</evidence>
<evidence type="ECO:0000313" key="9">
    <source>
        <dbReference type="Proteomes" id="UP000679725"/>
    </source>
</evidence>
<keyword evidence="2 5" id="KW-0645">Protease</keyword>
<evidence type="ECO:0000256" key="3">
    <source>
        <dbReference type="ARBA" id="ARBA00022801"/>
    </source>
</evidence>
<accession>A0ABM8UJ06</accession>
<dbReference type="Pfam" id="PF00082">
    <property type="entry name" value="Peptidase_S8"/>
    <property type="match status" value="1"/>
</dbReference>
<dbReference type="PRINTS" id="PR00723">
    <property type="entry name" value="SUBTILISIN"/>
</dbReference>
<dbReference type="PROSITE" id="PS00138">
    <property type="entry name" value="SUBTILASE_SER"/>
    <property type="match status" value="1"/>
</dbReference>
<dbReference type="InterPro" id="IPR036465">
    <property type="entry name" value="vWFA_dom_sf"/>
</dbReference>